<protein>
    <submittedName>
        <fullName evidence="2">Uncharacterized protein</fullName>
    </submittedName>
</protein>
<keyword evidence="3" id="KW-1185">Reference proteome</keyword>
<sequence length="184" mass="20807">MVLTLLIQRGYTKWSILWKRLCHKVERLHFTILNWPIEIPLLDLDFDFHKLDANEVLMLLANFLIDQLGAAYKPGGEEDSKGSKAKGKAKGKGKGKAVEEKELYVPNNGDDLEFLSWAKDIVDVYKRGRPLVEAIPLVKSCSGSDWVKWVLLTVGDLHAKHPLPSLVEGNEEDKEEDADRQCPT</sequence>
<organism evidence="2 3">
    <name type="scientific">Hydnomerulius pinastri MD-312</name>
    <dbReference type="NCBI Taxonomy" id="994086"/>
    <lineage>
        <taxon>Eukaryota</taxon>
        <taxon>Fungi</taxon>
        <taxon>Dikarya</taxon>
        <taxon>Basidiomycota</taxon>
        <taxon>Agaricomycotina</taxon>
        <taxon>Agaricomycetes</taxon>
        <taxon>Agaricomycetidae</taxon>
        <taxon>Boletales</taxon>
        <taxon>Boletales incertae sedis</taxon>
        <taxon>Leucogyrophana</taxon>
    </lineage>
</organism>
<accession>A0A0C9V5P2</accession>
<dbReference type="OrthoDB" id="10503712at2759"/>
<dbReference type="HOGENOM" id="CLU_1468354_0_0_1"/>
<reference evidence="2 3" key="1">
    <citation type="submission" date="2014-04" db="EMBL/GenBank/DDBJ databases">
        <title>Evolutionary Origins and Diversification of the Mycorrhizal Mutualists.</title>
        <authorList>
            <consortium name="DOE Joint Genome Institute"/>
            <consortium name="Mycorrhizal Genomics Consortium"/>
            <person name="Kohler A."/>
            <person name="Kuo A."/>
            <person name="Nagy L.G."/>
            <person name="Floudas D."/>
            <person name="Copeland A."/>
            <person name="Barry K.W."/>
            <person name="Cichocki N."/>
            <person name="Veneault-Fourrey C."/>
            <person name="LaButti K."/>
            <person name="Lindquist E.A."/>
            <person name="Lipzen A."/>
            <person name="Lundell T."/>
            <person name="Morin E."/>
            <person name="Murat C."/>
            <person name="Riley R."/>
            <person name="Ohm R."/>
            <person name="Sun H."/>
            <person name="Tunlid A."/>
            <person name="Henrissat B."/>
            <person name="Grigoriev I.V."/>
            <person name="Hibbett D.S."/>
            <person name="Martin F."/>
        </authorList>
    </citation>
    <scope>NUCLEOTIDE SEQUENCE [LARGE SCALE GENOMIC DNA]</scope>
    <source>
        <strain evidence="2 3">MD-312</strain>
    </source>
</reference>
<evidence type="ECO:0000313" key="2">
    <source>
        <dbReference type="EMBL" id="KIJ60884.1"/>
    </source>
</evidence>
<feature type="region of interest" description="Disordered" evidence="1">
    <location>
        <begin position="162"/>
        <end position="184"/>
    </location>
</feature>
<evidence type="ECO:0000256" key="1">
    <source>
        <dbReference type="SAM" id="MobiDB-lite"/>
    </source>
</evidence>
<evidence type="ECO:0000313" key="3">
    <source>
        <dbReference type="Proteomes" id="UP000053820"/>
    </source>
</evidence>
<dbReference type="EMBL" id="KN839868">
    <property type="protein sequence ID" value="KIJ60884.1"/>
    <property type="molecule type" value="Genomic_DNA"/>
</dbReference>
<gene>
    <name evidence="2" type="ORF">HYDPIDRAFT_31928</name>
</gene>
<dbReference type="AlphaFoldDB" id="A0A0C9V5P2"/>
<proteinExistence type="predicted"/>
<name>A0A0C9V5P2_9AGAM</name>
<dbReference type="Proteomes" id="UP000053820">
    <property type="component" value="Unassembled WGS sequence"/>
</dbReference>